<dbReference type="STRING" id="9541.ENSMFAP00000037452"/>
<dbReference type="VEuPathDB" id="HostDB:ENSMFAG00000037964"/>
<reference evidence="12" key="2">
    <citation type="submission" date="2025-08" db="UniProtKB">
        <authorList>
            <consortium name="Ensembl"/>
        </authorList>
    </citation>
    <scope>IDENTIFICATION</scope>
</reference>
<keyword evidence="6" id="KW-0472">Membrane</keyword>
<dbReference type="PANTHER" id="PTHR21013:SF10">
    <property type="entry name" value="ATP SYNTHASE MITOCHONDRIAL F1 COMPLEX ASSEMBLY FACTOR 2"/>
    <property type="match status" value="1"/>
</dbReference>
<evidence type="ECO:0000256" key="2">
    <source>
        <dbReference type="ARBA" id="ARBA00008231"/>
    </source>
</evidence>
<name>A0A2K5WJX4_MACFA</name>
<proteinExistence type="inferred from homology"/>
<accession>A0A2K5WJX4</accession>
<feature type="compositionally biased region" description="Polar residues" evidence="11">
    <location>
        <begin position="275"/>
        <end position="304"/>
    </location>
</feature>
<dbReference type="Ensembl" id="ENSMFAT00000011702.2">
    <property type="protein sequence ID" value="ENSMFAP00000037452.2"/>
    <property type="gene ID" value="ENSMFAG00000037964.2"/>
</dbReference>
<dbReference type="SUPFAM" id="SSF160909">
    <property type="entry name" value="ATP12-like"/>
    <property type="match status" value="1"/>
</dbReference>
<evidence type="ECO:0000256" key="4">
    <source>
        <dbReference type="ARBA" id="ARBA00022946"/>
    </source>
</evidence>
<evidence type="ECO:0000256" key="5">
    <source>
        <dbReference type="ARBA" id="ARBA00023128"/>
    </source>
</evidence>
<dbReference type="Pfam" id="PF07542">
    <property type="entry name" value="ATP12"/>
    <property type="match status" value="1"/>
</dbReference>
<feature type="compositionally biased region" description="Low complexity" evidence="11">
    <location>
        <begin position="314"/>
        <end position="330"/>
    </location>
</feature>
<keyword evidence="13" id="KW-1185">Reference proteome</keyword>
<keyword evidence="4" id="KW-0809">Transit peptide</keyword>
<dbReference type="GeneTree" id="ENSGT00390000009492"/>
<dbReference type="FunFam" id="1.10.3580.10:FF:000001">
    <property type="entry name" value="ATP synthase mitochondrial F1 complex assembly factor 2"/>
    <property type="match status" value="1"/>
</dbReference>
<evidence type="ECO:0000256" key="10">
    <source>
        <dbReference type="ARBA" id="ARBA00072488"/>
    </source>
</evidence>
<dbReference type="Gene3D" id="3.30.2180.10">
    <property type="entry name" value="ATP12-like"/>
    <property type="match status" value="1"/>
</dbReference>
<keyword evidence="3" id="KW-0999">Mitochondrion inner membrane</keyword>
<feature type="region of interest" description="Disordered" evidence="11">
    <location>
        <begin position="17"/>
        <end position="40"/>
    </location>
</feature>
<dbReference type="Proteomes" id="UP000233100">
    <property type="component" value="Chromosome 16"/>
</dbReference>
<organism evidence="12 13">
    <name type="scientific">Macaca fascicularis</name>
    <name type="common">Crab-eating macaque</name>
    <name type="synonym">Cynomolgus monkey</name>
    <dbReference type="NCBI Taxonomy" id="9541"/>
    <lineage>
        <taxon>Eukaryota</taxon>
        <taxon>Metazoa</taxon>
        <taxon>Chordata</taxon>
        <taxon>Craniata</taxon>
        <taxon>Vertebrata</taxon>
        <taxon>Euteleostomi</taxon>
        <taxon>Mammalia</taxon>
        <taxon>Eutheria</taxon>
        <taxon>Euarchontoglires</taxon>
        <taxon>Primates</taxon>
        <taxon>Haplorrhini</taxon>
        <taxon>Catarrhini</taxon>
        <taxon>Cercopithecidae</taxon>
        <taxon>Cercopithecinae</taxon>
        <taxon>Macaca</taxon>
    </lineage>
</organism>
<evidence type="ECO:0000256" key="6">
    <source>
        <dbReference type="ARBA" id="ARBA00023136"/>
    </source>
</evidence>
<comment type="function">
    <text evidence="8">Plays a role in the assembly of the F1 component of the mitochondrial ATP synthase (ATPase).</text>
</comment>
<dbReference type="PANTHER" id="PTHR21013">
    <property type="entry name" value="ATP SYNTHASE MITOCHONDRIAL F1 COMPLEX ASSEMBLY FACTOR 2/ATP12 PROTEIN, MITOCHONDRIAL PRECURSOR"/>
    <property type="match status" value="1"/>
</dbReference>
<protein>
    <recommendedName>
        <fullName evidence="10">ATP synthase mitochondrial F1 complex assembly factor 2</fullName>
    </recommendedName>
</protein>
<reference evidence="12 13" key="1">
    <citation type="submission" date="2013-03" db="EMBL/GenBank/DDBJ databases">
        <authorList>
            <person name="Warren W."/>
            <person name="Wilson R.K."/>
        </authorList>
    </citation>
    <scope>NUCLEOTIDE SEQUENCE</scope>
</reference>
<dbReference type="AlphaFoldDB" id="A0A2K5WJX4"/>
<comment type="subunit">
    <text evidence="9">Interacts with ATP5F1B; involved in the assembly of the F1 component of the mitochondrial ATP synthase (ATPase). Interacts with FMC1.</text>
</comment>
<evidence type="ECO:0000313" key="12">
    <source>
        <dbReference type="Ensembl" id="ENSMFAP00000037452.2"/>
    </source>
</evidence>
<feature type="region of interest" description="Disordered" evidence="11">
    <location>
        <begin position="274"/>
        <end position="330"/>
    </location>
</feature>
<sequence length="330" mass="36365">MWRSCLRLRDGGRRLLNRPAGGPCASMSPGPTIPSPARAYAPPTERKRFYQNVSITQGEGGFEINLDQRKLKTPQAKLFTVPSEALAIAVATEWDSQQDTIKYYTMHLTTLCNTSLDNPTQRNKDQLIRAAVKFLDTDTICYRVEEPETLVELQRNEWDPIIEWAEKRYGVEINSSTSIMGPSIPAKTREVLVSHLASYNTWALQGIEFVAAQLKSLVLTLGLIDLHLTVEQAVLLSRLEEEYQACLVFWQDPNLLPSAELLEWNVALARRQPGTGHSPSNLSCPSLRSRSGATLSGPMTTSCRSCGPAPLPAPSSSISAPRAPQSSTSS</sequence>
<evidence type="ECO:0000256" key="9">
    <source>
        <dbReference type="ARBA" id="ARBA00065339"/>
    </source>
</evidence>
<comment type="similarity">
    <text evidence="2">Belongs to the ATP12 family.</text>
</comment>
<dbReference type="Bgee" id="ENSMFAG00000037964">
    <property type="expression patterns" value="Expressed in skeletal muscle tissue and 13 other cell types or tissues"/>
</dbReference>
<evidence type="ECO:0000256" key="8">
    <source>
        <dbReference type="ARBA" id="ARBA00054849"/>
    </source>
</evidence>
<keyword evidence="7" id="KW-0143">Chaperone</keyword>
<dbReference type="InterPro" id="IPR023335">
    <property type="entry name" value="ATP12_ortho_dom_sf"/>
</dbReference>
<evidence type="ECO:0000256" key="7">
    <source>
        <dbReference type="ARBA" id="ARBA00023186"/>
    </source>
</evidence>
<dbReference type="InterPro" id="IPR042272">
    <property type="entry name" value="ATP12_ATP_synth-F1-assembly_N"/>
</dbReference>
<dbReference type="Gene3D" id="1.10.3580.10">
    <property type="entry name" value="ATP12 ATPase"/>
    <property type="match status" value="1"/>
</dbReference>
<comment type="subcellular location">
    <subcellularLocation>
        <location evidence="1">Mitochondrion inner membrane</location>
        <topology evidence="1">Peripheral membrane protein</topology>
    </subcellularLocation>
</comment>
<evidence type="ECO:0000256" key="3">
    <source>
        <dbReference type="ARBA" id="ARBA00022792"/>
    </source>
</evidence>
<keyword evidence="5" id="KW-0496">Mitochondrion</keyword>
<evidence type="ECO:0000256" key="11">
    <source>
        <dbReference type="SAM" id="MobiDB-lite"/>
    </source>
</evidence>
<dbReference type="FunFam" id="3.30.2180.10:FF:000001">
    <property type="entry name" value="ATP synthase mitochondrial F1 complex assembly factor 2"/>
    <property type="match status" value="1"/>
</dbReference>
<evidence type="ECO:0000256" key="1">
    <source>
        <dbReference type="ARBA" id="ARBA00004637"/>
    </source>
</evidence>
<evidence type="ECO:0000313" key="13">
    <source>
        <dbReference type="Proteomes" id="UP000233100"/>
    </source>
</evidence>
<reference evidence="12" key="3">
    <citation type="submission" date="2025-09" db="UniProtKB">
        <authorList>
            <consortium name="Ensembl"/>
        </authorList>
    </citation>
    <scope>IDENTIFICATION</scope>
</reference>
<dbReference type="InterPro" id="IPR011419">
    <property type="entry name" value="ATP12_ATP_synth-F1-assembly"/>
</dbReference>
<dbReference type="GO" id="GO:0033615">
    <property type="term" value="P:mitochondrial proton-transporting ATP synthase complex assembly"/>
    <property type="evidence" value="ECO:0007669"/>
    <property type="project" value="TreeGrafter"/>
</dbReference>
<dbReference type="GO" id="GO:0005743">
    <property type="term" value="C:mitochondrial inner membrane"/>
    <property type="evidence" value="ECO:0007669"/>
    <property type="project" value="UniProtKB-SubCell"/>
</dbReference>